<organism evidence="1 2">
    <name type="scientific">Folsomia candida</name>
    <name type="common">Springtail</name>
    <dbReference type="NCBI Taxonomy" id="158441"/>
    <lineage>
        <taxon>Eukaryota</taxon>
        <taxon>Metazoa</taxon>
        <taxon>Ecdysozoa</taxon>
        <taxon>Arthropoda</taxon>
        <taxon>Hexapoda</taxon>
        <taxon>Collembola</taxon>
        <taxon>Entomobryomorpha</taxon>
        <taxon>Isotomoidea</taxon>
        <taxon>Isotomidae</taxon>
        <taxon>Proisotominae</taxon>
        <taxon>Folsomia</taxon>
    </lineage>
</organism>
<reference evidence="1 2" key="1">
    <citation type="submission" date="2015-12" db="EMBL/GenBank/DDBJ databases">
        <title>The genome of Folsomia candida.</title>
        <authorList>
            <person name="Faddeeva A."/>
            <person name="Derks M.F."/>
            <person name="Anvar Y."/>
            <person name="Smit S."/>
            <person name="Van Straalen N."/>
            <person name="Roelofs D."/>
        </authorList>
    </citation>
    <scope>NUCLEOTIDE SEQUENCE [LARGE SCALE GENOMIC DNA]</scope>
    <source>
        <strain evidence="1 2">VU population</strain>
        <tissue evidence="1">Whole body</tissue>
    </source>
</reference>
<evidence type="ECO:0000313" key="2">
    <source>
        <dbReference type="Proteomes" id="UP000198287"/>
    </source>
</evidence>
<proteinExistence type="predicted"/>
<accession>A0A226DRL0</accession>
<feature type="non-terminal residue" evidence="1">
    <location>
        <position position="1"/>
    </location>
</feature>
<gene>
    <name evidence="1" type="ORF">Fcan01_16882</name>
</gene>
<dbReference type="EMBL" id="LNIX01000012">
    <property type="protein sequence ID" value="OXA48165.1"/>
    <property type="molecule type" value="Genomic_DNA"/>
</dbReference>
<name>A0A226DRL0_FOLCA</name>
<dbReference type="AlphaFoldDB" id="A0A226DRL0"/>
<protein>
    <submittedName>
        <fullName evidence="1">Uncharacterized protein</fullName>
    </submittedName>
</protein>
<comment type="caution">
    <text evidence="1">The sequence shown here is derived from an EMBL/GenBank/DDBJ whole genome shotgun (WGS) entry which is preliminary data.</text>
</comment>
<sequence length="240" mass="27404">CSVSLGLDANALTKEYFSLGYMSILTRCYRGFPLFDGRDDGKVPSRANGGFNVYVNLGSFLVHSFMHTGVAMYGLHKSIVKYLCTLNYDWEAEDDTISVADIVSCDAMEILTRLEEFMDTPARFNKVITSVKEIREMPASSKKDPQSLKNALAKFDLINSRRVELELIKRVFIASGVTKFLNDRRHLCSNAFPRLDEIRYTADLVVRKISFQRGENDISMDTELRIRQVFFKFLFSIEGK</sequence>
<keyword evidence="2" id="KW-1185">Reference proteome</keyword>
<evidence type="ECO:0000313" key="1">
    <source>
        <dbReference type="EMBL" id="OXA48165.1"/>
    </source>
</evidence>
<dbReference type="Proteomes" id="UP000198287">
    <property type="component" value="Unassembled WGS sequence"/>
</dbReference>
<dbReference type="OrthoDB" id="414730at2759"/>